<reference evidence="2 3" key="1">
    <citation type="submission" date="2024-04" db="EMBL/GenBank/DDBJ databases">
        <authorList>
            <consortium name="Genoscope - CEA"/>
            <person name="William W."/>
        </authorList>
    </citation>
    <scope>NUCLEOTIDE SEQUENCE [LARGE SCALE GENOMIC DNA]</scope>
</reference>
<name>A0AAV2IAS1_LYMST</name>
<evidence type="ECO:0000313" key="2">
    <source>
        <dbReference type="EMBL" id="CAL1542735.1"/>
    </source>
</evidence>
<dbReference type="EMBL" id="CAXITT010000504">
    <property type="protein sequence ID" value="CAL1542735.1"/>
    <property type="molecule type" value="Genomic_DNA"/>
</dbReference>
<evidence type="ECO:0000313" key="3">
    <source>
        <dbReference type="Proteomes" id="UP001497497"/>
    </source>
</evidence>
<dbReference type="AlphaFoldDB" id="A0AAV2IAS1"/>
<proteinExistence type="predicted"/>
<feature type="compositionally biased region" description="Low complexity" evidence="1">
    <location>
        <begin position="99"/>
        <end position="115"/>
    </location>
</feature>
<dbReference type="Proteomes" id="UP001497497">
    <property type="component" value="Unassembled WGS sequence"/>
</dbReference>
<feature type="region of interest" description="Disordered" evidence="1">
    <location>
        <begin position="28"/>
        <end position="51"/>
    </location>
</feature>
<organism evidence="2 3">
    <name type="scientific">Lymnaea stagnalis</name>
    <name type="common">Great pond snail</name>
    <name type="synonym">Helix stagnalis</name>
    <dbReference type="NCBI Taxonomy" id="6523"/>
    <lineage>
        <taxon>Eukaryota</taxon>
        <taxon>Metazoa</taxon>
        <taxon>Spiralia</taxon>
        <taxon>Lophotrochozoa</taxon>
        <taxon>Mollusca</taxon>
        <taxon>Gastropoda</taxon>
        <taxon>Heterobranchia</taxon>
        <taxon>Euthyneura</taxon>
        <taxon>Panpulmonata</taxon>
        <taxon>Hygrophila</taxon>
        <taxon>Lymnaeoidea</taxon>
        <taxon>Lymnaeidae</taxon>
        <taxon>Lymnaea</taxon>
    </lineage>
</organism>
<gene>
    <name evidence="2" type="ORF">GSLYS_00016269001</name>
</gene>
<comment type="caution">
    <text evidence="2">The sequence shown here is derived from an EMBL/GenBank/DDBJ whole genome shotgun (WGS) entry which is preliminary data.</text>
</comment>
<protein>
    <submittedName>
        <fullName evidence="2">Uncharacterized protein</fullName>
    </submittedName>
</protein>
<feature type="region of interest" description="Disordered" evidence="1">
    <location>
        <begin position="75"/>
        <end position="129"/>
    </location>
</feature>
<evidence type="ECO:0000256" key="1">
    <source>
        <dbReference type="SAM" id="MobiDB-lite"/>
    </source>
</evidence>
<accession>A0AAV2IAS1</accession>
<keyword evidence="3" id="KW-1185">Reference proteome</keyword>
<feature type="non-terminal residue" evidence="2">
    <location>
        <position position="226"/>
    </location>
</feature>
<sequence length="226" mass="24480">MEHLDGGKLEEFDTVNESASYVRRRMQDAGKVGKGSGAAAQQTCGGDKRNARPVVRKSAILDRCRSENRKSVRIMMSDLSRAEGSQKSLEYDVRGGDFDGSSYSQDDGSQSSCSLSEDEPTDFPVPRFKPRTDSLYTLRSCMSISEESTNLATSELKDSSTHSDNSDVMENVDLRSPLMALAPNDGAGVFGGCLETNHRFNAGPMKTISDVPISFGSAASDVGRQR</sequence>